<dbReference type="InterPro" id="IPR036397">
    <property type="entry name" value="RNaseH_sf"/>
</dbReference>
<dbReference type="Gene3D" id="3.30.420.10">
    <property type="entry name" value="Ribonuclease H-like superfamily/Ribonuclease H"/>
    <property type="match status" value="1"/>
</dbReference>
<keyword evidence="2" id="KW-1185">Reference proteome</keyword>
<evidence type="ECO:0000313" key="2">
    <source>
        <dbReference type="Proteomes" id="UP001235939"/>
    </source>
</evidence>
<protein>
    <submittedName>
        <fullName evidence="1">CLCN3</fullName>
    </submittedName>
</protein>
<organism evidence="1 2">
    <name type="scientific">Cordylochernes scorpioides</name>
    <dbReference type="NCBI Taxonomy" id="51811"/>
    <lineage>
        <taxon>Eukaryota</taxon>
        <taxon>Metazoa</taxon>
        <taxon>Ecdysozoa</taxon>
        <taxon>Arthropoda</taxon>
        <taxon>Chelicerata</taxon>
        <taxon>Arachnida</taxon>
        <taxon>Pseudoscorpiones</taxon>
        <taxon>Cheliferoidea</taxon>
        <taxon>Chernetidae</taxon>
        <taxon>Cordylochernes</taxon>
    </lineage>
</organism>
<gene>
    <name evidence="1" type="ORF">LAZ67_20001509</name>
</gene>
<proteinExistence type="predicted"/>
<dbReference type="InterPro" id="IPR001888">
    <property type="entry name" value="Transposase_1"/>
</dbReference>
<dbReference type="Proteomes" id="UP001235939">
    <property type="component" value="Chromosome 20"/>
</dbReference>
<name>A0ABY6LKC2_9ARAC</name>
<dbReference type="Pfam" id="PF01359">
    <property type="entry name" value="Transposase_1"/>
    <property type="match status" value="1"/>
</dbReference>
<sequence length="216" mass="25052">MLTVFFDYQGIVHHEFQQQGSTITADSYLGVLRRLREAIRQKRLELTQNLEVPAGPLNLCVPLIPLQSRFGPLRLLPFWELKKKLKGRKFQNIEEIKVDSKKAMKAIPKTDYQRYFADWKKKVSLYSGYIGRHYPENLLTDHRLMTYRELPNFWRDSHKYSSDRNRMGNSLALLLFKHEYLTVCLAGHALPHPAHLATTRESCVACGSSDLPLAHS</sequence>
<accession>A0ABY6LKC2</accession>
<reference evidence="1 2" key="1">
    <citation type="submission" date="2022-01" db="EMBL/GenBank/DDBJ databases">
        <title>A chromosomal length assembly of Cordylochernes scorpioides.</title>
        <authorList>
            <person name="Zeh D."/>
            <person name="Zeh J."/>
        </authorList>
    </citation>
    <scope>NUCLEOTIDE SEQUENCE [LARGE SCALE GENOMIC DNA]</scope>
    <source>
        <strain evidence="1">IN4F17</strain>
        <tissue evidence="1">Whole Body</tissue>
    </source>
</reference>
<dbReference type="EMBL" id="CP092882">
    <property type="protein sequence ID" value="UYV81548.1"/>
    <property type="molecule type" value="Genomic_DNA"/>
</dbReference>
<evidence type="ECO:0000313" key="1">
    <source>
        <dbReference type="EMBL" id="UYV81548.1"/>
    </source>
</evidence>